<keyword evidence="2" id="KW-1185">Reference proteome</keyword>
<reference evidence="1 2" key="1">
    <citation type="submission" date="2016-03" db="EMBL/GenBank/DDBJ databases">
        <title>EvidentialGene: Evidence-directed Construction of Genes on Genomes.</title>
        <authorList>
            <person name="Gilbert D.G."/>
            <person name="Choi J.-H."/>
            <person name="Mockaitis K."/>
            <person name="Colbourne J."/>
            <person name="Pfrender M."/>
        </authorList>
    </citation>
    <scope>NUCLEOTIDE SEQUENCE [LARGE SCALE GENOMIC DNA]</scope>
    <source>
        <strain evidence="1 2">Xinb3</strain>
        <tissue evidence="1">Complete organism</tissue>
    </source>
</reference>
<evidence type="ECO:0000313" key="1">
    <source>
        <dbReference type="EMBL" id="KZS13503.1"/>
    </source>
</evidence>
<comment type="caution">
    <text evidence="1">The sequence shown here is derived from an EMBL/GenBank/DDBJ whole genome shotgun (WGS) entry which is preliminary data.</text>
</comment>
<accession>A0A164WRE7</accession>
<protein>
    <submittedName>
        <fullName evidence="1">Uncharacterized protein</fullName>
    </submittedName>
</protein>
<dbReference type="Proteomes" id="UP000076858">
    <property type="component" value="Unassembled WGS sequence"/>
</dbReference>
<gene>
    <name evidence="1" type="ORF">APZ42_021352</name>
</gene>
<evidence type="ECO:0000313" key="2">
    <source>
        <dbReference type="Proteomes" id="UP000076858"/>
    </source>
</evidence>
<dbReference type="AlphaFoldDB" id="A0A164WRE7"/>
<sequence>MKVYYTPRPNRERRKKEDD</sequence>
<name>A0A164WRE7_9CRUS</name>
<organism evidence="1 2">
    <name type="scientific">Daphnia magna</name>
    <dbReference type="NCBI Taxonomy" id="35525"/>
    <lineage>
        <taxon>Eukaryota</taxon>
        <taxon>Metazoa</taxon>
        <taxon>Ecdysozoa</taxon>
        <taxon>Arthropoda</taxon>
        <taxon>Crustacea</taxon>
        <taxon>Branchiopoda</taxon>
        <taxon>Diplostraca</taxon>
        <taxon>Cladocera</taxon>
        <taxon>Anomopoda</taxon>
        <taxon>Daphniidae</taxon>
        <taxon>Daphnia</taxon>
    </lineage>
</organism>
<proteinExistence type="predicted"/>
<dbReference type="EMBL" id="LRGB01001128">
    <property type="protein sequence ID" value="KZS13503.1"/>
    <property type="molecule type" value="Genomic_DNA"/>
</dbReference>